<proteinExistence type="predicted"/>
<keyword evidence="2" id="KW-1185">Reference proteome</keyword>
<evidence type="ECO:0000313" key="1">
    <source>
        <dbReference type="EMBL" id="PQJ52281.1"/>
    </source>
</evidence>
<organism evidence="1 2">
    <name type="scientific">Psychrosphaera saromensis</name>
    <dbReference type="NCBI Taxonomy" id="716813"/>
    <lineage>
        <taxon>Bacteria</taxon>
        <taxon>Pseudomonadati</taxon>
        <taxon>Pseudomonadota</taxon>
        <taxon>Gammaproteobacteria</taxon>
        <taxon>Alteromonadales</taxon>
        <taxon>Pseudoalteromonadaceae</taxon>
        <taxon>Psychrosphaera</taxon>
    </lineage>
</organism>
<gene>
    <name evidence="1" type="ORF">BTO11_00480</name>
</gene>
<accession>A0A2S7USN1</accession>
<comment type="caution">
    <text evidence="1">The sequence shown here is derived from an EMBL/GenBank/DDBJ whole genome shotgun (WGS) entry which is preliminary data.</text>
</comment>
<sequence>MKNIKVLLILALGTSIWGCSTFPFEKTIKDGHFKFTNLHEGRGSNSQTVYLMCWKNRPTLWSEPKQYLAGEHDLWIKAVIHSRMDGMKEAYANFKTNLSGNKSYRLNKKIEDNKISIWIEDVANGSLASEVLVRDLKLPPVVEDNYLQINRCKEGSV</sequence>
<dbReference type="AlphaFoldDB" id="A0A2S7USN1"/>
<evidence type="ECO:0000313" key="2">
    <source>
        <dbReference type="Proteomes" id="UP000239007"/>
    </source>
</evidence>
<reference evidence="1 2" key="1">
    <citation type="submission" date="2016-12" db="EMBL/GenBank/DDBJ databases">
        <title>Diversity of luminous bacteria.</title>
        <authorList>
            <person name="Yoshizawa S."/>
            <person name="Kogure K."/>
        </authorList>
    </citation>
    <scope>NUCLEOTIDE SEQUENCE [LARGE SCALE GENOMIC DNA]</scope>
    <source>
        <strain evidence="1 2">SA4-48</strain>
    </source>
</reference>
<dbReference type="Proteomes" id="UP000239007">
    <property type="component" value="Unassembled WGS sequence"/>
</dbReference>
<dbReference type="OrthoDB" id="6310159at2"/>
<dbReference type="EMBL" id="MSCH01000003">
    <property type="protein sequence ID" value="PQJ52281.1"/>
    <property type="molecule type" value="Genomic_DNA"/>
</dbReference>
<protein>
    <submittedName>
        <fullName evidence="1">Uncharacterized protein</fullName>
    </submittedName>
</protein>
<name>A0A2S7USN1_9GAMM</name>
<dbReference type="RefSeq" id="WP_105050738.1">
    <property type="nucleotide sequence ID" value="NZ_BMYG01000005.1"/>
</dbReference>